<protein>
    <submittedName>
        <fullName evidence="1">Uncharacterized protein</fullName>
    </submittedName>
</protein>
<organism evidence="1">
    <name type="scientific">Anguilla anguilla</name>
    <name type="common">European freshwater eel</name>
    <name type="synonym">Muraena anguilla</name>
    <dbReference type="NCBI Taxonomy" id="7936"/>
    <lineage>
        <taxon>Eukaryota</taxon>
        <taxon>Metazoa</taxon>
        <taxon>Chordata</taxon>
        <taxon>Craniata</taxon>
        <taxon>Vertebrata</taxon>
        <taxon>Euteleostomi</taxon>
        <taxon>Actinopterygii</taxon>
        <taxon>Neopterygii</taxon>
        <taxon>Teleostei</taxon>
        <taxon>Anguilliformes</taxon>
        <taxon>Anguillidae</taxon>
        <taxon>Anguilla</taxon>
    </lineage>
</organism>
<reference evidence="1" key="1">
    <citation type="submission" date="2014-11" db="EMBL/GenBank/DDBJ databases">
        <authorList>
            <person name="Amaro Gonzalez C."/>
        </authorList>
    </citation>
    <scope>NUCLEOTIDE SEQUENCE</scope>
</reference>
<evidence type="ECO:0000313" key="1">
    <source>
        <dbReference type="EMBL" id="JAH91606.1"/>
    </source>
</evidence>
<dbReference type="AlphaFoldDB" id="A0A0E9WMR8"/>
<sequence>MNWKVLRCGATQAHCGLPLPREKGRLILSPGFRAQTPFFYREHLNNITSFGAGQRGARCMCAHRPPTGPVPHECACVQFRLQDIYVCTQADAALEVNRFSKRGR</sequence>
<accession>A0A0E9WMR8</accession>
<dbReference type="EMBL" id="GBXM01016971">
    <property type="protein sequence ID" value="JAH91606.1"/>
    <property type="molecule type" value="Transcribed_RNA"/>
</dbReference>
<reference evidence="1" key="2">
    <citation type="journal article" date="2015" name="Fish Shellfish Immunol.">
        <title>Early steps in the European eel (Anguilla anguilla)-Vibrio vulnificus interaction in the gills: Role of the RtxA13 toxin.</title>
        <authorList>
            <person name="Callol A."/>
            <person name="Pajuelo D."/>
            <person name="Ebbesson L."/>
            <person name="Teles M."/>
            <person name="MacKenzie S."/>
            <person name="Amaro C."/>
        </authorList>
    </citation>
    <scope>NUCLEOTIDE SEQUENCE</scope>
</reference>
<name>A0A0E9WMR8_ANGAN</name>
<proteinExistence type="predicted"/>